<accession>A0A0S8G342</accession>
<gene>
    <name evidence="3" type="ORF">AMJ87_14080</name>
</gene>
<name>A0A0S8G342_UNCW3</name>
<evidence type="ECO:0000313" key="4">
    <source>
        <dbReference type="Proteomes" id="UP000051096"/>
    </source>
</evidence>
<keyword evidence="2" id="KW-0812">Transmembrane</keyword>
<evidence type="ECO:0000256" key="2">
    <source>
        <dbReference type="SAM" id="Phobius"/>
    </source>
</evidence>
<dbReference type="AlphaFoldDB" id="A0A0S8G342"/>
<protein>
    <submittedName>
        <fullName evidence="3">Uncharacterized protein</fullName>
    </submittedName>
</protein>
<feature type="transmembrane region" description="Helical" evidence="2">
    <location>
        <begin position="5"/>
        <end position="24"/>
    </location>
</feature>
<comment type="caution">
    <text evidence="3">The sequence shown here is derived from an EMBL/GenBank/DDBJ whole genome shotgun (WGS) entry which is preliminary data.</text>
</comment>
<proteinExistence type="predicted"/>
<feature type="transmembrane region" description="Helical" evidence="2">
    <location>
        <begin position="30"/>
        <end position="48"/>
    </location>
</feature>
<dbReference type="Proteomes" id="UP000051096">
    <property type="component" value="Unassembled WGS sequence"/>
</dbReference>
<dbReference type="EMBL" id="LJUO01000246">
    <property type="protein sequence ID" value="KPK67009.1"/>
    <property type="molecule type" value="Genomic_DNA"/>
</dbReference>
<organism evidence="3 4">
    <name type="scientific">candidate division WOR_3 bacterium SM23_60</name>
    <dbReference type="NCBI Taxonomy" id="1703780"/>
    <lineage>
        <taxon>Bacteria</taxon>
        <taxon>Bacteria division WOR-3</taxon>
    </lineage>
</organism>
<evidence type="ECO:0000256" key="1">
    <source>
        <dbReference type="SAM" id="Coils"/>
    </source>
</evidence>
<reference evidence="3 4" key="1">
    <citation type="journal article" date="2015" name="Microbiome">
        <title>Genomic resolution of linkages in carbon, nitrogen, and sulfur cycling among widespread estuary sediment bacteria.</title>
        <authorList>
            <person name="Baker B.J."/>
            <person name="Lazar C.S."/>
            <person name="Teske A.P."/>
            <person name="Dick G.J."/>
        </authorList>
    </citation>
    <scope>NUCLEOTIDE SEQUENCE [LARGE SCALE GENOMIC DNA]</scope>
    <source>
        <strain evidence="3">SM23_60</strain>
    </source>
</reference>
<evidence type="ECO:0000313" key="3">
    <source>
        <dbReference type="EMBL" id="KPK67009.1"/>
    </source>
</evidence>
<feature type="coiled-coil region" evidence="1">
    <location>
        <begin position="49"/>
        <end position="76"/>
    </location>
</feature>
<keyword evidence="2" id="KW-1133">Transmembrane helix</keyword>
<keyword evidence="1" id="KW-0175">Coiled coil</keyword>
<keyword evidence="2" id="KW-0472">Membrane</keyword>
<sequence length="81" mass="9361">MVTWAFIVFAYGLILFIFYVFNLFTSVAPWIWSIILFVVALGMLNRIWTKEKEGEKEKLAAMVAELENKLEQKGDIGVEET</sequence>